<protein>
    <submittedName>
        <fullName evidence="1">Uncharacterized protein</fullName>
    </submittedName>
</protein>
<name>A0ACB8V1V5_9EURO</name>
<gene>
    <name evidence="1" type="ORF">LOY88_001516</name>
</gene>
<comment type="caution">
    <text evidence="1">The sequence shown here is derived from an EMBL/GenBank/DDBJ whole genome shotgun (WGS) entry which is preliminary data.</text>
</comment>
<proteinExistence type="predicted"/>
<dbReference type="EMBL" id="JALBCA010000016">
    <property type="protein sequence ID" value="KAI2390692.1"/>
    <property type="molecule type" value="Genomic_DNA"/>
</dbReference>
<reference evidence="1" key="1">
    <citation type="journal article" date="2022" name="bioRxiv">
        <title>Population genetic analysis of Ophidiomyces ophidiicola, the causative agent of snake fungal disease, indicates recent introductions to the USA.</title>
        <authorList>
            <person name="Ladner J.T."/>
            <person name="Palmer J.M."/>
            <person name="Ettinger C.L."/>
            <person name="Stajich J.E."/>
            <person name="Farrell T.M."/>
            <person name="Glorioso B.M."/>
            <person name="Lawson B."/>
            <person name="Price S.J."/>
            <person name="Stengle A.G."/>
            <person name="Grear D.A."/>
            <person name="Lorch J.M."/>
        </authorList>
    </citation>
    <scope>NUCLEOTIDE SEQUENCE</scope>
    <source>
        <strain evidence="1">NWHC 24266-5</strain>
    </source>
</reference>
<sequence length="283" mass="31401">MTANRTIIDRIKSIVLDDLKAISILARDGIRSGAYTYPFQGIIYFLTHRSLWKPLLSSLAPTVTLSIAVTASMFFFTYIPQTAILAFTNGPLAPISAALLVLSESSTIINFLARSFISRDSLTDIFDGTLLLRGETALVARERQLNMSMGDPMARLGRMLRRPFVGGGLSVWLRSLIYLPLNFVPVVGSLIYFVGQGRRVGNLSHLRYFELKGWNVKEKEDWLKKNRAAYTSFGAVAFFLEIIPFASLAFTYTNTVGAALWASNLENSMSTAPKPRNQAKKAT</sequence>
<organism evidence="1">
    <name type="scientific">Ophidiomyces ophidiicola</name>
    <dbReference type="NCBI Taxonomy" id="1387563"/>
    <lineage>
        <taxon>Eukaryota</taxon>
        <taxon>Fungi</taxon>
        <taxon>Dikarya</taxon>
        <taxon>Ascomycota</taxon>
        <taxon>Pezizomycotina</taxon>
        <taxon>Eurotiomycetes</taxon>
        <taxon>Eurotiomycetidae</taxon>
        <taxon>Onygenales</taxon>
        <taxon>Onygenaceae</taxon>
        <taxon>Ophidiomyces</taxon>
    </lineage>
</organism>
<evidence type="ECO:0000313" key="1">
    <source>
        <dbReference type="EMBL" id="KAI2390692.1"/>
    </source>
</evidence>
<accession>A0ACB8V1V5</accession>